<sequence>MDLAAKDLILLTCWFWMKDGILYAKG</sequence>
<evidence type="ECO:0000313" key="1">
    <source>
        <dbReference type="EMBL" id="CAA7399984.1"/>
    </source>
</evidence>
<reference evidence="1" key="1">
    <citation type="submission" date="2020-02" db="EMBL/GenBank/DDBJ databases">
        <authorList>
            <person name="Scholz U."/>
            <person name="Mascher M."/>
            <person name="Fiebig A."/>
        </authorList>
    </citation>
    <scope>NUCLEOTIDE SEQUENCE</scope>
</reference>
<dbReference type="EMBL" id="LR746270">
    <property type="protein sequence ID" value="CAA7399984.1"/>
    <property type="molecule type" value="Genomic_DNA"/>
</dbReference>
<proteinExistence type="predicted"/>
<gene>
    <name evidence="1" type="ORF">SI8410_07010654</name>
</gene>
<dbReference type="AlphaFoldDB" id="A0A7I8KSJ6"/>
<protein>
    <submittedName>
        <fullName evidence="1">Uncharacterized protein</fullName>
    </submittedName>
</protein>
<keyword evidence="2" id="KW-1185">Reference proteome</keyword>
<organism evidence="1 2">
    <name type="scientific">Spirodela intermedia</name>
    <name type="common">Intermediate duckweed</name>
    <dbReference type="NCBI Taxonomy" id="51605"/>
    <lineage>
        <taxon>Eukaryota</taxon>
        <taxon>Viridiplantae</taxon>
        <taxon>Streptophyta</taxon>
        <taxon>Embryophyta</taxon>
        <taxon>Tracheophyta</taxon>
        <taxon>Spermatophyta</taxon>
        <taxon>Magnoliopsida</taxon>
        <taxon>Liliopsida</taxon>
        <taxon>Araceae</taxon>
        <taxon>Lemnoideae</taxon>
        <taxon>Spirodela</taxon>
    </lineage>
</organism>
<accession>A0A7I8KSJ6</accession>
<evidence type="ECO:0000313" key="2">
    <source>
        <dbReference type="Proteomes" id="UP000663760"/>
    </source>
</evidence>
<dbReference type="Proteomes" id="UP000663760">
    <property type="component" value="Chromosome 7"/>
</dbReference>
<name>A0A7I8KSJ6_SPIIN</name>